<dbReference type="Gene3D" id="3.30.1380.20">
    <property type="entry name" value="Trafficking protein particle complex subunit 3"/>
    <property type="match status" value="1"/>
</dbReference>
<dbReference type="EMBL" id="MU006091">
    <property type="protein sequence ID" value="KAF2841454.1"/>
    <property type="molecule type" value="Genomic_DNA"/>
</dbReference>
<proteinExistence type="inferred from homology"/>
<dbReference type="AlphaFoldDB" id="A0A9P4VVA5"/>
<evidence type="ECO:0000313" key="2">
    <source>
        <dbReference type="EMBL" id="KAF2841454.1"/>
    </source>
</evidence>
<dbReference type="InterPro" id="IPR024096">
    <property type="entry name" value="NO_sig/Golgi_transp_ligand-bd"/>
</dbReference>
<dbReference type="GO" id="GO:0005802">
    <property type="term" value="C:trans-Golgi network"/>
    <property type="evidence" value="ECO:0007669"/>
    <property type="project" value="TreeGrafter"/>
</dbReference>
<dbReference type="InterPro" id="IPR007194">
    <property type="entry name" value="TRAPP_component"/>
</dbReference>
<gene>
    <name evidence="2" type="ORF">M501DRAFT_1000676</name>
</gene>
<organism evidence="2 3">
    <name type="scientific">Patellaria atrata CBS 101060</name>
    <dbReference type="NCBI Taxonomy" id="1346257"/>
    <lineage>
        <taxon>Eukaryota</taxon>
        <taxon>Fungi</taxon>
        <taxon>Dikarya</taxon>
        <taxon>Ascomycota</taxon>
        <taxon>Pezizomycotina</taxon>
        <taxon>Dothideomycetes</taxon>
        <taxon>Dothideomycetes incertae sedis</taxon>
        <taxon>Patellariales</taxon>
        <taxon>Patellariaceae</taxon>
        <taxon>Patellaria</taxon>
    </lineage>
</organism>
<protein>
    <submittedName>
        <fullName evidence="2">Uncharacterized protein</fullName>
    </submittedName>
</protein>
<dbReference type="InterPro" id="IPR037992">
    <property type="entry name" value="TRAPPC6/Trs33"/>
</dbReference>
<dbReference type="GO" id="GO:0030008">
    <property type="term" value="C:TRAPP complex"/>
    <property type="evidence" value="ECO:0007669"/>
    <property type="project" value="TreeGrafter"/>
</dbReference>
<evidence type="ECO:0000256" key="1">
    <source>
        <dbReference type="ARBA" id="ARBA00006218"/>
    </source>
</evidence>
<sequence>MSNLDEEEARETAFYRLEMLGYRVGLGVVERYVLFLYSSPLYSGRIRGLEAMGYKMKDGYITGGFDTTPAGPGHIECNCDQSHKSNPIFPRFSRDKPRFTDSLDVIKFLCKDLWTLVFRKQIDNLKTNHRVRSFLPKSPSL</sequence>
<keyword evidence="3" id="KW-1185">Reference proteome</keyword>
<dbReference type="OrthoDB" id="941624at2759"/>
<dbReference type="GO" id="GO:0006888">
    <property type="term" value="P:endoplasmic reticulum to Golgi vesicle-mediated transport"/>
    <property type="evidence" value="ECO:0007669"/>
    <property type="project" value="TreeGrafter"/>
</dbReference>
<dbReference type="PANTHER" id="PTHR12817:SF0">
    <property type="entry name" value="GEO08327P1"/>
    <property type="match status" value="1"/>
</dbReference>
<comment type="caution">
    <text evidence="2">The sequence shown here is derived from an EMBL/GenBank/DDBJ whole genome shotgun (WGS) entry which is preliminary data.</text>
</comment>
<dbReference type="PANTHER" id="PTHR12817">
    <property type="entry name" value="TRAFFICKING PROTEIN PARTICLE COMPLEX SUBUNIT 6B"/>
    <property type="match status" value="1"/>
</dbReference>
<dbReference type="Proteomes" id="UP000799429">
    <property type="component" value="Unassembled WGS sequence"/>
</dbReference>
<dbReference type="SUPFAM" id="SSF111126">
    <property type="entry name" value="Ligand-binding domain in the NO signalling and Golgi transport"/>
    <property type="match status" value="1"/>
</dbReference>
<accession>A0A9P4VVA5</accession>
<dbReference type="Pfam" id="PF04051">
    <property type="entry name" value="TRAPP"/>
    <property type="match status" value="1"/>
</dbReference>
<reference evidence="2" key="1">
    <citation type="journal article" date="2020" name="Stud. Mycol.">
        <title>101 Dothideomycetes genomes: a test case for predicting lifestyles and emergence of pathogens.</title>
        <authorList>
            <person name="Haridas S."/>
            <person name="Albert R."/>
            <person name="Binder M."/>
            <person name="Bloem J."/>
            <person name="Labutti K."/>
            <person name="Salamov A."/>
            <person name="Andreopoulos B."/>
            <person name="Baker S."/>
            <person name="Barry K."/>
            <person name="Bills G."/>
            <person name="Bluhm B."/>
            <person name="Cannon C."/>
            <person name="Castanera R."/>
            <person name="Culley D."/>
            <person name="Daum C."/>
            <person name="Ezra D."/>
            <person name="Gonzalez J."/>
            <person name="Henrissat B."/>
            <person name="Kuo A."/>
            <person name="Liang C."/>
            <person name="Lipzen A."/>
            <person name="Lutzoni F."/>
            <person name="Magnuson J."/>
            <person name="Mondo S."/>
            <person name="Nolan M."/>
            <person name="Ohm R."/>
            <person name="Pangilinan J."/>
            <person name="Park H.-J."/>
            <person name="Ramirez L."/>
            <person name="Alfaro M."/>
            <person name="Sun H."/>
            <person name="Tritt A."/>
            <person name="Yoshinaga Y."/>
            <person name="Zwiers L.-H."/>
            <person name="Turgeon B."/>
            <person name="Goodwin S."/>
            <person name="Spatafora J."/>
            <person name="Crous P."/>
            <person name="Grigoriev I."/>
        </authorList>
    </citation>
    <scope>NUCLEOTIDE SEQUENCE</scope>
    <source>
        <strain evidence="2">CBS 101060</strain>
    </source>
</reference>
<comment type="similarity">
    <text evidence="1">Belongs to the TRAPP small subunits family. BET3 subfamily.</text>
</comment>
<evidence type="ECO:0000313" key="3">
    <source>
        <dbReference type="Proteomes" id="UP000799429"/>
    </source>
</evidence>
<name>A0A9P4VVA5_9PEZI</name>
<dbReference type="GO" id="GO:0005801">
    <property type="term" value="C:cis-Golgi network"/>
    <property type="evidence" value="ECO:0007669"/>
    <property type="project" value="TreeGrafter"/>
</dbReference>